<dbReference type="Gene3D" id="3.60.21.10">
    <property type="match status" value="1"/>
</dbReference>
<dbReference type="GO" id="GO:0009245">
    <property type="term" value="P:lipid A biosynthetic process"/>
    <property type="evidence" value="ECO:0007669"/>
    <property type="project" value="TreeGrafter"/>
</dbReference>
<dbReference type="CDD" id="cd07385">
    <property type="entry name" value="MPP_YkuE_C"/>
    <property type="match status" value="1"/>
</dbReference>
<evidence type="ECO:0000256" key="2">
    <source>
        <dbReference type="ARBA" id="ARBA00022723"/>
    </source>
</evidence>
<dbReference type="SUPFAM" id="SSF56300">
    <property type="entry name" value="Metallo-dependent phosphatases"/>
    <property type="match status" value="1"/>
</dbReference>
<keyword evidence="7" id="KW-1185">Reference proteome</keyword>
<protein>
    <submittedName>
        <fullName evidence="6">Metallophosphoesterase</fullName>
    </submittedName>
</protein>
<keyword evidence="2" id="KW-0479">Metal-binding</keyword>
<accession>A0A974BKT4</accession>
<gene>
    <name evidence="6" type="ORF">HZF24_11165</name>
</gene>
<dbReference type="InterPro" id="IPR051158">
    <property type="entry name" value="Metallophosphoesterase_sf"/>
</dbReference>
<comment type="cofactor">
    <cofactor evidence="1">
        <name>a divalent metal cation</name>
        <dbReference type="ChEBI" id="CHEBI:60240"/>
    </cofactor>
</comment>
<dbReference type="GO" id="GO:0016020">
    <property type="term" value="C:membrane"/>
    <property type="evidence" value="ECO:0007669"/>
    <property type="project" value="GOC"/>
</dbReference>
<evidence type="ECO:0000259" key="5">
    <source>
        <dbReference type="Pfam" id="PF00149"/>
    </source>
</evidence>
<sequence>MKKIIIFIFTIIFIIFLTFIYARLVEPNLLTVRYENINSNLLNKNAGKLKILQFSDTHISSHFNENDLKRAVERINEETPHIVVFTGDLIDEYNNYENKDNINEIWEILNSIEAPLGKYAVYGNHDYGGGAERVYEEIMKNSGFILLKNEKIHLEDFNINIIGMDDSIFGDYDRETITGMLDEDRYNIVLSHEPDVIDFLLEYDIDLFLSGHSHGGQVNLPFVDSLPLLAKKYTRGLYSFNNYRQTNLYVNIGLGTSQIPMRFMAPPELTVLILSKGE</sequence>
<dbReference type="FunFam" id="3.60.21.10:FF:000028">
    <property type="entry name" value="Putative metallophosphoesterase"/>
    <property type="match status" value="1"/>
</dbReference>
<dbReference type="GO" id="GO:0046872">
    <property type="term" value="F:metal ion binding"/>
    <property type="evidence" value="ECO:0007669"/>
    <property type="project" value="UniProtKB-KW"/>
</dbReference>
<dbReference type="GO" id="GO:0008758">
    <property type="term" value="F:UDP-2,3-diacylglucosamine hydrolase activity"/>
    <property type="evidence" value="ECO:0007669"/>
    <property type="project" value="TreeGrafter"/>
</dbReference>
<reference evidence="6" key="1">
    <citation type="submission" date="2020-07" db="EMBL/GenBank/DDBJ databases">
        <title>Genomic analysis of a strain of Sedimentibacter Hydroxybenzoicus DSM7310.</title>
        <authorList>
            <person name="Ma S."/>
        </authorList>
    </citation>
    <scope>NUCLEOTIDE SEQUENCE</scope>
    <source>
        <strain evidence="6">DSM 7310</strain>
    </source>
</reference>
<dbReference type="RefSeq" id="WP_179238403.1">
    <property type="nucleotide sequence ID" value="NZ_JACBNQ010000012.1"/>
</dbReference>
<dbReference type="InterPro" id="IPR004843">
    <property type="entry name" value="Calcineurin-like_PHP"/>
</dbReference>
<evidence type="ECO:0000256" key="4">
    <source>
        <dbReference type="ARBA" id="ARBA00061089"/>
    </source>
</evidence>
<feature type="domain" description="Calcineurin-like phosphoesterase" evidence="5">
    <location>
        <begin position="49"/>
        <end position="215"/>
    </location>
</feature>
<dbReference type="Pfam" id="PF00149">
    <property type="entry name" value="Metallophos"/>
    <property type="match status" value="1"/>
</dbReference>
<evidence type="ECO:0000256" key="1">
    <source>
        <dbReference type="ARBA" id="ARBA00001968"/>
    </source>
</evidence>
<comment type="caution">
    <text evidence="6">The sequence shown here is derived from an EMBL/GenBank/DDBJ whole genome shotgun (WGS) entry which is preliminary data.</text>
</comment>
<dbReference type="Proteomes" id="UP000611629">
    <property type="component" value="Unassembled WGS sequence"/>
</dbReference>
<keyword evidence="3" id="KW-0378">Hydrolase</keyword>
<evidence type="ECO:0000313" key="6">
    <source>
        <dbReference type="EMBL" id="NYB74696.1"/>
    </source>
</evidence>
<dbReference type="InterPro" id="IPR029052">
    <property type="entry name" value="Metallo-depent_PP-like"/>
</dbReference>
<comment type="similarity">
    <text evidence="4">Belongs to the metallophosphoesterase superfamily.</text>
</comment>
<proteinExistence type="inferred from homology"/>
<dbReference type="AlphaFoldDB" id="A0A974BKT4"/>
<evidence type="ECO:0000256" key="3">
    <source>
        <dbReference type="ARBA" id="ARBA00022801"/>
    </source>
</evidence>
<dbReference type="PANTHER" id="PTHR31302">
    <property type="entry name" value="TRANSMEMBRANE PROTEIN WITH METALLOPHOSPHOESTERASE DOMAIN-RELATED"/>
    <property type="match status" value="1"/>
</dbReference>
<dbReference type="EMBL" id="JACBNQ010000012">
    <property type="protein sequence ID" value="NYB74696.1"/>
    <property type="molecule type" value="Genomic_DNA"/>
</dbReference>
<evidence type="ECO:0000313" key="7">
    <source>
        <dbReference type="Proteomes" id="UP000611629"/>
    </source>
</evidence>
<name>A0A974BKT4_SEDHY</name>
<organism evidence="6 7">
    <name type="scientific">Sedimentibacter hydroxybenzoicus DSM 7310</name>
    <dbReference type="NCBI Taxonomy" id="1123245"/>
    <lineage>
        <taxon>Bacteria</taxon>
        <taxon>Bacillati</taxon>
        <taxon>Bacillota</taxon>
        <taxon>Tissierellia</taxon>
        <taxon>Sedimentibacter</taxon>
    </lineage>
</organism>
<dbReference type="PANTHER" id="PTHR31302:SF25">
    <property type="entry name" value="PHOSPHOESTERASE"/>
    <property type="match status" value="1"/>
</dbReference>